<dbReference type="Proteomes" id="UP001224392">
    <property type="component" value="Unassembled WGS sequence"/>
</dbReference>
<gene>
    <name evidence="15" type="ORF">MNKW57_23090</name>
</gene>
<keyword evidence="7" id="KW-0479">Metal-binding</keyword>
<evidence type="ECO:0000256" key="9">
    <source>
        <dbReference type="ARBA" id="ARBA00022989"/>
    </source>
</evidence>
<keyword evidence="8" id="KW-0249">Electron transport</keyword>
<evidence type="ECO:0000259" key="14">
    <source>
        <dbReference type="Pfam" id="PF01292"/>
    </source>
</evidence>
<feature type="transmembrane region" description="Helical" evidence="13">
    <location>
        <begin position="21"/>
        <end position="45"/>
    </location>
</feature>
<dbReference type="InterPro" id="IPR016174">
    <property type="entry name" value="Di-haem_cyt_TM"/>
</dbReference>
<feature type="transmembrane region" description="Helical" evidence="13">
    <location>
        <begin position="97"/>
        <end position="120"/>
    </location>
</feature>
<comment type="cofactor">
    <cofactor evidence="1">
        <name>heme b</name>
        <dbReference type="ChEBI" id="CHEBI:60344"/>
    </cofactor>
</comment>
<keyword evidence="6 13" id="KW-0812">Transmembrane</keyword>
<feature type="transmembrane region" description="Helical" evidence="13">
    <location>
        <begin position="57"/>
        <end position="76"/>
    </location>
</feature>
<protein>
    <submittedName>
        <fullName evidence="15">Cytochrome b</fullName>
    </submittedName>
</protein>
<keyword evidence="16" id="KW-1185">Reference proteome</keyword>
<evidence type="ECO:0000256" key="13">
    <source>
        <dbReference type="SAM" id="Phobius"/>
    </source>
</evidence>
<evidence type="ECO:0000256" key="7">
    <source>
        <dbReference type="ARBA" id="ARBA00022723"/>
    </source>
</evidence>
<evidence type="ECO:0000256" key="1">
    <source>
        <dbReference type="ARBA" id="ARBA00001970"/>
    </source>
</evidence>
<proteinExistence type="inferred from homology"/>
<dbReference type="PANTHER" id="PTHR30529:SF1">
    <property type="entry name" value="CYTOCHROME B561 HOMOLOG 2"/>
    <property type="match status" value="1"/>
</dbReference>
<keyword evidence="5" id="KW-0349">Heme</keyword>
<evidence type="ECO:0000256" key="11">
    <source>
        <dbReference type="ARBA" id="ARBA00023136"/>
    </source>
</evidence>
<dbReference type="SUPFAM" id="SSF81342">
    <property type="entry name" value="Transmembrane di-heme cytochromes"/>
    <property type="match status" value="1"/>
</dbReference>
<feature type="domain" description="Cytochrome b561 bacterial/Ni-hydrogenase" evidence="14">
    <location>
        <begin position="18"/>
        <end position="189"/>
    </location>
</feature>
<evidence type="ECO:0000256" key="2">
    <source>
        <dbReference type="ARBA" id="ARBA00004651"/>
    </source>
</evidence>
<keyword evidence="10" id="KW-0408">Iron</keyword>
<reference evidence="15 16" key="1">
    <citation type="submission" date="2023-04" db="EMBL/GenBank/DDBJ databases">
        <title>Marinobulbifer ophiurae gen. nov., sp. Nov., isolate from tissue of brittle star Ophioplocus japonicus.</title>
        <authorList>
            <person name="Kawano K."/>
            <person name="Sawayama S."/>
            <person name="Nakagawa S."/>
        </authorList>
    </citation>
    <scope>NUCLEOTIDE SEQUENCE [LARGE SCALE GENOMIC DNA]</scope>
    <source>
        <strain evidence="15 16">NKW57</strain>
    </source>
</reference>
<dbReference type="RefSeq" id="WP_285764597.1">
    <property type="nucleotide sequence ID" value="NZ_BSYJ01000004.1"/>
</dbReference>
<feature type="transmembrane region" description="Helical" evidence="13">
    <location>
        <begin position="156"/>
        <end position="177"/>
    </location>
</feature>
<sequence>MSLSPSTPRSGLLNTEQRWGSAAILFHWITALVILGLFGLGLWMVELDYYDAWYQRAPAIHKAAGILLGLWLLLRLGWRLLTPDPDPVYAHTPMQRFLAHVAHVGMYILIFALIVTGYLISTADGRGIDVFGWFEAPGFGEFIVNQEDIAGEVHEWLAYILMAIVGVHAVAAIYHQFIQKDGTLGRMWFQRPRR</sequence>
<organism evidence="15 16">
    <name type="scientific">Biformimicrobium ophioploci</name>
    <dbReference type="NCBI Taxonomy" id="3036711"/>
    <lineage>
        <taxon>Bacteria</taxon>
        <taxon>Pseudomonadati</taxon>
        <taxon>Pseudomonadota</taxon>
        <taxon>Gammaproteobacteria</taxon>
        <taxon>Cellvibrionales</taxon>
        <taxon>Microbulbiferaceae</taxon>
        <taxon>Biformimicrobium</taxon>
    </lineage>
</organism>
<keyword evidence="9 13" id="KW-1133">Transmembrane helix</keyword>
<evidence type="ECO:0000256" key="3">
    <source>
        <dbReference type="ARBA" id="ARBA00022448"/>
    </source>
</evidence>
<evidence type="ECO:0000256" key="8">
    <source>
        <dbReference type="ARBA" id="ARBA00022982"/>
    </source>
</evidence>
<comment type="caution">
    <text evidence="15">The sequence shown here is derived from an EMBL/GenBank/DDBJ whole genome shotgun (WGS) entry which is preliminary data.</text>
</comment>
<dbReference type="Pfam" id="PF01292">
    <property type="entry name" value="Ni_hydr_CYTB"/>
    <property type="match status" value="1"/>
</dbReference>
<name>A0ABQ6M0W4_9GAMM</name>
<evidence type="ECO:0000256" key="6">
    <source>
        <dbReference type="ARBA" id="ARBA00022692"/>
    </source>
</evidence>
<accession>A0ABQ6M0W4</accession>
<keyword evidence="3" id="KW-0813">Transport</keyword>
<evidence type="ECO:0000256" key="12">
    <source>
        <dbReference type="ARBA" id="ARBA00037975"/>
    </source>
</evidence>
<evidence type="ECO:0000256" key="10">
    <source>
        <dbReference type="ARBA" id="ARBA00023004"/>
    </source>
</evidence>
<comment type="subcellular location">
    <subcellularLocation>
        <location evidence="2">Cell membrane</location>
        <topology evidence="2">Multi-pass membrane protein</topology>
    </subcellularLocation>
</comment>
<dbReference type="PANTHER" id="PTHR30529">
    <property type="entry name" value="CYTOCHROME B561"/>
    <property type="match status" value="1"/>
</dbReference>
<dbReference type="InterPro" id="IPR052168">
    <property type="entry name" value="Cytochrome_b561_oxidase"/>
</dbReference>
<dbReference type="Gene3D" id="1.20.950.20">
    <property type="entry name" value="Transmembrane di-heme cytochromes, Chain C"/>
    <property type="match status" value="2"/>
</dbReference>
<evidence type="ECO:0000313" key="15">
    <source>
        <dbReference type="EMBL" id="GMG87988.1"/>
    </source>
</evidence>
<dbReference type="InterPro" id="IPR011577">
    <property type="entry name" value="Cyt_b561_bac/Ni-Hgenase"/>
</dbReference>
<keyword evidence="4" id="KW-1003">Cell membrane</keyword>
<keyword evidence="11 13" id="KW-0472">Membrane</keyword>
<evidence type="ECO:0000256" key="5">
    <source>
        <dbReference type="ARBA" id="ARBA00022617"/>
    </source>
</evidence>
<evidence type="ECO:0000256" key="4">
    <source>
        <dbReference type="ARBA" id="ARBA00022475"/>
    </source>
</evidence>
<comment type="similarity">
    <text evidence="12">Belongs to the cytochrome b561 family.</text>
</comment>
<dbReference type="EMBL" id="BSYJ01000004">
    <property type="protein sequence ID" value="GMG87988.1"/>
    <property type="molecule type" value="Genomic_DNA"/>
</dbReference>
<evidence type="ECO:0000313" key="16">
    <source>
        <dbReference type="Proteomes" id="UP001224392"/>
    </source>
</evidence>